<feature type="signal peptide" evidence="1">
    <location>
        <begin position="1"/>
        <end position="24"/>
    </location>
</feature>
<accession>A0A6J2UIN4</accession>
<evidence type="ECO:0000256" key="1">
    <source>
        <dbReference type="SAM" id="SignalP"/>
    </source>
</evidence>
<reference evidence="4" key="1">
    <citation type="submission" date="2025-08" db="UniProtKB">
        <authorList>
            <consortium name="RefSeq"/>
        </authorList>
    </citation>
    <scope>IDENTIFICATION</scope>
    <source>
        <strain evidence="4">11010-0011.00</strain>
        <tissue evidence="4">Whole body</tissue>
    </source>
</reference>
<feature type="domain" description="TIL" evidence="2">
    <location>
        <begin position="33"/>
        <end position="90"/>
    </location>
</feature>
<keyword evidence="1" id="KW-0732">Signal</keyword>
<name>A0A6J2UIN4_DROLE</name>
<dbReference type="Gene3D" id="2.10.25.10">
    <property type="entry name" value="Laminin"/>
    <property type="match status" value="1"/>
</dbReference>
<evidence type="ECO:0000313" key="4">
    <source>
        <dbReference type="RefSeq" id="XP_030388256.1"/>
    </source>
</evidence>
<feature type="chain" id="PRO_5026931256" evidence="1">
    <location>
        <begin position="25"/>
        <end position="95"/>
    </location>
</feature>
<protein>
    <submittedName>
        <fullName evidence="4">SCO-spondin</fullName>
    </submittedName>
</protein>
<dbReference type="InterPro" id="IPR036084">
    <property type="entry name" value="Ser_inhib-like_sf"/>
</dbReference>
<proteinExistence type="predicted"/>
<dbReference type="InterPro" id="IPR002919">
    <property type="entry name" value="TIL_dom"/>
</dbReference>
<dbReference type="CDD" id="cd19941">
    <property type="entry name" value="TIL"/>
    <property type="match status" value="1"/>
</dbReference>
<dbReference type="OrthoDB" id="6236007at2759"/>
<dbReference type="GeneID" id="115634572"/>
<dbReference type="SUPFAM" id="SSF57567">
    <property type="entry name" value="Serine protease inhibitors"/>
    <property type="match status" value="1"/>
</dbReference>
<dbReference type="Pfam" id="PF01826">
    <property type="entry name" value="TIL"/>
    <property type="match status" value="1"/>
</dbReference>
<gene>
    <name evidence="4" type="primary">LOC115634572</name>
</gene>
<dbReference type="Proteomes" id="UP000504634">
    <property type="component" value="Unplaced"/>
</dbReference>
<keyword evidence="3" id="KW-1185">Reference proteome</keyword>
<dbReference type="RefSeq" id="XP_030388256.1">
    <property type="nucleotide sequence ID" value="XM_030532396.1"/>
</dbReference>
<organism evidence="3 4">
    <name type="scientific">Drosophila lebanonensis</name>
    <name type="common">Fruit fly</name>
    <name type="synonym">Scaptodrosophila lebanonensis</name>
    <dbReference type="NCBI Taxonomy" id="7225"/>
    <lineage>
        <taxon>Eukaryota</taxon>
        <taxon>Metazoa</taxon>
        <taxon>Ecdysozoa</taxon>
        <taxon>Arthropoda</taxon>
        <taxon>Hexapoda</taxon>
        <taxon>Insecta</taxon>
        <taxon>Pterygota</taxon>
        <taxon>Neoptera</taxon>
        <taxon>Endopterygota</taxon>
        <taxon>Diptera</taxon>
        <taxon>Brachycera</taxon>
        <taxon>Muscomorpha</taxon>
        <taxon>Ephydroidea</taxon>
        <taxon>Drosophilidae</taxon>
        <taxon>Scaptodrosophila</taxon>
    </lineage>
</organism>
<dbReference type="AlphaFoldDB" id="A0A6J2UIN4"/>
<sequence length="95" mass="10961">MKPVKSYFLVFLTTLLTLIAHIEAHVHSMLYVCVRNDVKVDCIPSCPKLCVDALYPRRCYPQKCKRGCACKEGFVRRLSPEGMCIPRAECKRWIL</sequence>
<evidence type="ECO:0000259" key="2">
    <source>
        <dbReference type="Pfam" id="PF01826"/>
    </source>
</evidence>
<evidence type="ECO:0000313" key="3">
    <source>
        <dbReference type="Proteomes" id="UP000504634"/>
    </source>
</evidence>